<dbReference type="WBParaSite" id="ACRNAN_scaffold444.g20021.t1">
    <property type="protein sequence ID" value="ACRNAN_scaffold444.g20021.t1"/>
    <property type="gene ID" value="ACRNAN_scaffold444.g20021"/>
</dbReference>
<dbReference type="PANTHER" id="PTHR19879:SF1">
    <property type="entry name" value="CANNONBALL-RELATED"/>
    <property type="match status" value="1"/>
</dbReference>
<dbReference type="GO" id="GO:0016251">
    <property type="term" value="F:RNA polymerase II general transcription initiation factor activity"/>
    <property type="evidence" value="ECO:0007669"/>
    <property type="project" value="TreeGrafter"/>
</dbReference>
<dbReference type="AlphaFoldDB" id="A0A914DXL9"/>
<protein>
    <submittedName>
        <fullName evidence="2">Uncharacterized protein</fullName>
    </submittedName>
</protein>
<dbReference type="GO" id="GO:0005669">
    <property type="term" value="C:transcription factor TFIID complex"/>
    <property type="evidence" value="ECO:0007669"/>
    <property type="project" value="TreeGrafter"/>
</dbReference>
<name>A0A914DXL9_9BILA</name>
<reference evidence="2" key="1">
    <citation type="submission" date="2022-11" db="UniProtKB">
        <authorList>
            <consortium name="WormBaseParasite"/>
        </authorList>
    </citation>
    <scope>IDENTIFICATION</scope>
</reference>
<dbReference type="Gene3D" id="2.130.10.10">
    <property type="entry name" value="YVTN repeat-like/Quinoprotein amine dehydrogenase"/>
    <property type="match status" value="1"/>
</dbReference>
<sequence>MIIGLTESVNPQSIHTNRFKGYRTACLEENGEMEIYELEIYCEKRDLPNLLPTCDTNFEKFANIPGLFDQDVILKELKILENIYPKLIPELLPSLKTILSSNQFAALESYYSKWESSKIESLDEWEDIEATIGTYCEQILPFLAKTFRPELPSTSLMKIEKLGIELNCDCKSLRVNASSNEYFQCATVSKTNAFIGSTTGIIYKIPLEFEVTNDESIKTFEAINLQRSKWQLHKWPIQDIVDTNLDNLYISCDSTGGICLWDAGEFKRLSKYDVRNGSVWQLAVPPTTNQQMFASAHEDGTARLFYYDRSDCLRLFVHSASVSHVAFYGRLIATTTFDERNIRVWNIDVGNQVRLIDGLDSAILGIAFLDEDYIASISIFGDAHNPFPASNYPK</sequence>
<dbReference type="InterPro" id="IPR015943">
    <property type="entry name" value="WD40/YVTN_repeat-like_dom_sf"/>
</dbReference>
<dbReference type="InterPro" id="IPR036322">
    <property type="entry name" value="WD40_repeat_dom_sf"/>
</dbReference>
<dbReference type="SUPFAM" id="SSF50978">
    <property type="entry name" value="WD40 repeat-like"/>
    <property type="match status" value="1"/>
</dbReference>
<dbReference type="InterPro" id="IPR001680">
    <property type="entry name" value="WD40_rpt"/>
</dbReference>
<evidence type="ECO:0000313" key="2">
    <source>
        <dbReference type="WBParaSite" id="ACRNAN_scaffold444.g20021.t1"/>
    </source>
</evidence>
<evidence type="ECO:0000313" key="1">
    <source>
        <dbReference type="Proteomes" id="UP000887540"/>
    </source>
</evidence>
<organism evidence="1 2">
    <name type="scientific">Acrobeloides nanus</name>
    <dbReference type="NCBI Taxonomy" id="290746"/>
    <lineage>
        <taxon>Eukaryota</taxon>
        <taxon>Metazoa</taxon>
        <taxon>Ecdysozoa</taxon>
        <taxon>Nematoda</taxon>
        <taxon>Chromadorea</taxon>
        <taxon>Rhabditida</taxon>
        <taxon>Tylenchina</taxon>
        <taxon>Cephalobomorpha</taxon>
        <taxon>Cephaloboidea</taxon>
        <taxon>Cephalobidae</taxon>
        <taxon>Acrobeloides</taxon>
    </lineage>
</organism>
<dbReference type="PANTHER" id="PTHR19879">
    <property type="entry name" value="TRANSCRIPTION INITIATION FACTOR TFIID"/>
    <property type="match status" value="1"/>
</dbReference>
<keyword evidence="1" id="KW-1185">Reference proteome</keyword>
<dbReference type="SMART" id="SM00320">
    <property type="entry name" value="WD40"/>
    <property type="match status" value="3"/>
</dbReference>
<dbReference type="Proteomes" id="UP000887540">
    <property type="component" value="Unplaced"/>
</dbReference>
<dbReference type="GO" id="GO:0006367">
    <property type="term" value="P:transcription initiation at RNA polymerase II promoter"/>
    <property type="evidence" value="ECO:0007669"/>
    <property type="project" value="TreeGrafter"/>
</dbReference>
<accession>A0A914DXL9</accession>
<proteinExistence type="predicted"/>